<gene>
    <name evidence="3" type="ORF">EJV47_20080</name>
</gene>
<accession>A0A431TZ33</accession>
<sequence length="507" mass="54985">MSPRLRLRRLLVLGALLPLASPLRAQQVPATLAGLLPAPDTTALNQMYANLEPAELIGPSLLGLNANSVSRPGGIQDISLSLIRSFVTLPTGGNGVGIEFSPYQLLAQTKVDSLKGLPKQGSALLKTFVPQYRALEDYRRTFALRGLTLSGASAGDSVSSRLAAGISYTFGAGQLDPYQARDFMENITASITQRLNPTAQSVGRELQTYATLLDAELVRLGPLAGLSEPTLTVMRDELSTSGRVADLPQGSPLRVPQQNATSKPPVIDADSVRAALKAYFTRKNLTNTQSQLLLDSLSVRVIPAYHTLRGTVARLLQPAFADVKTLVKTATEAFERNNWNAPLLQVGAGQVWISPDHAWNSLTRQSVHGFLRGSLRPPRTWGSISQHAQLILNAQYSYQARDMDSIKHKLAGGLRLLLGNAQARLSADYLWQRQLYRAFEGATQSPQTLTRWTIGAEVRVVDNLWFEAAFGKGWPPAATGAVAASKASIVTLGGLKYGFRNRRRFAL</sequence>
<evidence type="ECO:0000313" key="3">
    <source>
        <dbReference type="EMBL" id="RTQ47195.1"/>
    </source>
</evidence>
<organism evidence="3 4">
    <name type="scientific">Hymenobacter gummosus</name>
    <dbReference type="NCBI Taxonomy" id="1776032"/>
    <lineage>
        <taxon>Bacteria</taxon>
        <taxon>Pseudomonadati</taxon>
        <taxon>Bacteroidota</taxon>
        <taxon>Cytophagia</taxon>
        <taxon>Cytophagales</taxon>
        <taxon>Hymenobacteraceae</taxon>
        <taxon>Hymenobacter</taxon>
    </lineage>
</organism>
<feature type="region of interest" description="Disordered" evidence="1">
    <location>
        <begin position="243"/>
        <end position="264"/>
    </location>
</feature>
<evidence type="ECO:0000256" key="2">
    <source>
        <dbReference type="SAM" id="SignalP"/>
    </source>
</evidence>
<keyword evidence="4" id="KW-1185">Reference proteome</keyword>
<dbReference type="EMBL" id="RXOF01000013">
    <property type="protein sequence ID" value="RTQ47195.1"/>
    <property type="molecule type" value="Genomic_DNA"/>
</dbReference>
<name>A0A431TZ33_9BACT</name>
<evidence type="ECO:0000256" key="1">
    <source>
        <dbReference type="SAM" id="MobiDB-lite"/>
    </source>
</evidence>
<evidence type="ECO:0000313" key="4">
    <source>
        <dbReference type="Proteomes" id="UP000282184"/>
    </source>
</evidence>
<feature type="chain" id="PRO_5019558690" evidence="2">
    <location>
        <begin position="26"/>
        <end position="507"/>
    </location>
</feature>
<proteinExistence type="predicted"/>
<dbReference type="Proteomes" id="UP000282184">
    <property type="component" value="Unassembled WGS sequence"/>
</dbReference>
<dbReference type="RefSeq" id="WP_126694994.1">
    <property type="nucleotide sequence ID" value="NZ_RXOF01000013.1"/>
</dbReference>
<feature type="signal peptide" evidence="2">
    <location>
        <begin position="1"/>
        <end position="25"/>
    </location>
</feature>
<keyword evidence="2" id="KW-0732">Signal</keyword>
<comment type="caution">
    <text evidence="3">The sequence shown here is derived from an EMBL/GenBank/DDBJ whole genome shotgun (WGS) entry which is preliminary data.</text>
</comment>
<dbReference type="AlphaFoldDB" id="A0A431TZ33"/>
<reference evidence="3 4" key="1">
    <citation type="submission" date="2018-12" db="EMBL/GenBank/DDBJ databases">
        <title>Hymenobacter gummosus sp. nov., isolated from a spring.</title>
        <authorList>
            <person name="Nie L."/>
        </authorList>
    </citation>
    <scope>NUCLEOTIDE SEQUENCE [LARGE SCALE GENOMIC DNA]</scope>
    <source>
        <strain evidence="3 4">KCTC 52166</strain>
    </source>
</reference>
<protein>
    <submittedName>
        <fullName evidence="3">Uncharacterized protein</fullName>
    </submittedName>
</protein>